<dbReference type="Proteomes" id="UP000010847">
    <property type="component" value="Chromosome"/>
</dbReference>
<name>W0E6X2_9FIRM</name>
<dbReference type="EMBL" id="CP007032">
    <property type="protein sequence ID" value="AHF06517.1"/>
    <property type="molecule type" value="Genomic_DNA"/>
</dbReference>
<evidence type="ECO:0000313" key="5">
    <source>
        <dbReference type="Proteomes" id="UP000010847"/>
    </source>
</evidence>
<dbReference type="HOGENOM" id="CLU_058779_0_0_9"/>
<keyword evidence="5" id="KW-1185">Reference proteome</keyword>
<feature type="domain" description="Phosphodiester glycosidase" evidence="3">
    <location>
        <begin position="172"/>
        <end position="348"/>
    </location>
</feature>
<dbReference type="InterPro" id="IPR018711">
    <property type="entry name" value="NAGPA"/>
</dbReference>
<dbReference type="Pfam" id="PF09992">
    <property type="entry name" value="NAGPA"/>
    <property type="match status" value="1"/>
</dbReference>
<evidence type="ECO:0000259" key="3">
    <source>
        <dbReference type="Pfam" id="PF09992"/>
    </source>
</evidence>
<dbReference type="OrthoDB" id="9816453at2"/>
<accession>W0E6X2</accession>
<dbReference type="STRING" id="871968.DESME_05155"/>
<protein>
    <submittedName>
        <fullName evidence="4">Exopolysaccharide biosynthesis protein</fullName>
    </submittedName>
</protein>
<keyword evidence="2" id="KW-1133">Transmembrane helix</keyword>
<evidence type="ECO:0000256" key="2">
    <source>
        <dbReference type="SAM" id="Phobius"/>
    </source>
</evidence>
<gene>
    <name evidence="4" type="ORF">DESME_05155</name>
</gene>
<dbReference type="AlphaFoldDB" id="W0E6X2"/>
<reference evidence="4 5" key="1">
    <citation type="submission" date="2013-12" db="EMBL/GenBank/DDBJ databases">
        <authorList>
            <consortium name="DOE Joint Genome Institute"/>
            <person name="Smidt H."/>
            <person name="Huntemann M."/>
            <person name="Han J."/>
            <person name="Chen A."/>
            <person name="Kyrpides N."/>
            <person name="Mavromatis K."/>
            <person name="Markowitz V."/>
            <person name="Palaniappan K."/>
            <person name="Ivanova N."/>
            <person name="Schaumberg A."/>
            <person name="Pati A."/>
            <person name="Liolios K."/>
            <person name="Nordberg H.P."/>
            <person name="Cantor M.N."/>
            <person name="Hua S.X."/>
            <person name="Woyke T."/>
        </authorList>
    </citation>
    <scope>NUCLEOTIDE SEQUENCE [LARGE SCALE GENOMIC DNA]</scope>
    <source>
        <strain evidence="5">DSM 15288</strain>
    </source>
</reference>
<organism evidence="4 5">
    <name type="scientific">Desulfitobacterium metallireducens DSM 15288</name>
    <dbReference type="NCBI Taxonomy" id="871968"/>
    <lineage>
        <taxon>Bacteria</taxon>
        <taxon>Bacillati</taxon>
        <taxon>Bacillota</taxon>
        <taxon>Clostridia</taxon>
        <taxon>Eubacteriales</taxon>
        <taxon>Desulfitobacteriaceae</taxon>
        <taxon>Desulfitobacterium</taxon>
    </lineage>
</organism>
<evidence type="ECO:0000256" key="1">
    <source>
        <dbReference type="SAM" id="MobiDB-lite"/>
    </source>
</evidence>
<feature type="compositionally biased region" description="Polar residues" evidence="1">
    <location>
        <begin position="1"/>
        <end position="15"/>
    </location>
</feature>
<proteinExistence type="predicted"/>
<sequence>MGTTGIPGSSRQTVQPRRLQGKPAGVYHYSRKKRRLRRIGAKSVTMIALLSLIFIGFRFAPFQPFEGLRNLWVTTAMTTLNHQYLATWFFSEDEIQKIMDSNQAANLGNSNPSAINTLGTNKDKGIDLVDISQKGFKGYLLKVKDPSRVKVAATQYLGTRGEKAEEIAKETGAVAVINGGAFSDPEGNGSGGNPLGILISNGKIIHKDNLNQYDLIGMDRNNKLILGHYTFAQIQKMGIRDAVSFDPFLVVNGKPAITQGDGGWGIAPRTAIGQARDGTILMLVIDGRQVGSVGATLKDVQDIMLKQGAYNVANLDGGASSVLYYQQQMVNSPSSKYGDRHLPSFFIVK</sequence>
<keyword evidence="2" id="KW-0812">Transmembrane</keyword>
<dbReference type="PANTHER" id="PTHR40446:SF2">
    <property type="entry name" value="N-ACETYLGLUCOSAMINE-1-PHOSPHODIESTER ALPHA-N-ACETYLGLUCOSAMINIDASE"/>
    <property type="match status" value="1"/>
</dbReference>
<feature type="transmembrane region" description="Helical" evidence="2">
    <location>
        <begin position="39"/>
        <end position="60"/>
    </location>
</feature>
<evidence type="ECO:0000313" key="4">
    <source>
        <dbReference type="EMBL" id="AHF06517.1"/>
    </source>
</evidence>
<dbReference type="KEGG" id="dmt:DESME_05155"/>
<dbReference type="PANTHER" id="PTHR40446">
    <property type="entry name" value="N-ACETYLGLUCOSAMINE-1-PHOSPHODIESTER ALPHA-N-ACETYLGLUCOSAMINIDASE"/>
    <property type="match status" value="1"/>
</dbReference>
<dbReference type="eggNOG" id="COG4632">
    <property type="taxonomic scope" value="Bacteria"/>
</dbReference>
<keyword evidence="2" id="KW-0472">Membrane</keyword>
<dbReference type="RefSeq" id="WP_006714958.1">
    <property type="nucleotide sequence ID" value="NZ_CP007032.1"/>
</dbReference>
<feature type="region of interest" description="Disordered" evidence="1">
    <location>
        <begin position="1"/>
        <end position="22"/>
    </location>
</feature>